<keyword evidence="2" id="KW-1185">Reference proteome</keyword>
<gene>
    <name evidence="1" type="ORF">RGE70_11615</name>
</gene>
<protein>
    <submittedName>
        <fullName evidence="1">Uncharacterized protein</fullName>
    </submittedName>
</protein>
<evidence type="ECO:0000313" key="1">
    <source>
        <dbReference type="EMBL" id="WOT03983.1"/>
    </source>
</evidence>
<reference evidence="1 2" key="1">
    <citation type="submission" date="2023-10" db="EMBL/GenBank/DDBJ databases">
        <title>Complete genome sequence of Shewanella sp. DAU334.</title>
        <authorList>
            <person name="Lee Y.-S."/>
            <person name="Jeong H.-R."/>
            <person name="Hwang E.-J."/>
            <person name="Choi Y.-L."/>
            <person name="Kim G.-D."/>
        </authorList>
    </citation>
    <scope>NUCLEOTIDE SEQUENCE [LARGE SCALE GENOMIC DNA]</scope>
    <source>
        <strain evidence="1 2">DAU334</strain>
    </source>
</reference>
<sequence>MKIEVTSSPLKKDLTTISEGIKSFNQEHLSDEVVFEPDTNFAVFAKDESGTINIDTHH</sequence>
<accession>A0ABZ0JUJ5</accession>
<organism evidence="1 2">
    <name type="scientific">Shewanella youngdeokensis</name>
    <dbReference type="NCBI Taxonomy" id="2999068"/>
    <lineage>
        <taxon>Bacteria</taxon>
        <taxon>Pseudomonadati</taxon>
        <taxon>Pseudomonadota</taxon>
        <taxon>Gammaproteobacteria</taxon>
        <taxon>Alteromonadales</taxon>
        <taxon>Shewanellaceae</taxon>
        <taxon>Shewanella</taxon>
    </lineage>
</organism>
<dbReference type="RefSeq" id="WP_310471614.1">
    <property type="nucleotide sequence ID" value="NZ_CP136522.1"/>
</dbReference>
<dbReference type="EMBL" id="CP136522">
    <property type="protein sequence ID" value="WOT03983.1"/>
    <property type="molecule type" value="Genomic_DNA"/>
</dbReference>
<name>A0ABZ0JUJ5_9GAMM</name>
<dbReference type="Proteomes" id="UP001529491">
    <property type="component" value="Chromosome"/>
</dbReference>
<proteinExistence type="predicted"/>
<evidence type="ECO:0000313" key="2">
    <source>
        <dbReference type="Proteomes" id="UP001529491"/>
    </source>
</evidence>